<evidence type="ECO:0000259" key="6">
    <source>
        <dbReference type="Pfam" id="PF01494"/>
    </source>
</evidence>
<dbReference type="GO" id="GO:0004497">
    <property type="term" value="F:monooxygenase activity"/>
    <property type="evidence" value="ECO:0007669"/>
    <property type="project" value="UniProtKB-KW"/>
</dbReference>
<dbReference type="OrthoDB" id="16820at2759"/>
<protein>
    <recommendedName>
        <fullName evidence="6">FAD-binding domain-containing protein</fullName>
    </recommendedName>
</protein>
<evidence type="ECO:0000256" key="2">
    <source>
        <dbReference type="ARBA" id="ARBA00022630"/>
    </source>
</evidence>
<dbReference type="InterPro" id="IPR050493">
    <property type="entry name" value="FAD-dep_Monooxygenase_BioMet"/>
</dbReference>
<evidence type="ECO:0000256" key="5">
    <source>
        <dbReference type="ARBA" id="ARBA00023033"/>
    </source>
</evidence>
<evidence type="ECO:0000256" key="1">
    <source>
        <dbReference type="ARBA" id="ARBA00007992"/>
    </source>
</evidence>
<comment type="caution">
    <text evidence="7">The sequence shown here is derived from an EMBL/GenBank/DDBJ whole genome shotgun (WGS) entry which is preliminary data.</text>
</comment>
<keyword evidence="3" id="KW-0274">FAD</keyword>
<dbReference type="Pfam" id="PF01494">
    <property type="entry name" value="FAD_binding_3"/>
    <property type="match status" value="2"/>
</dbReference>
<evidence type="ECO:0000256" key="3">
    <source>
        <dbReference type="ARBA" id="ARBA00022827"/>
    </source>
</evidence>
<feature type="domain" description="FAD-binding" evidence="6">
    <location>
        <begin position="6"/>
        <end position="170"/>
    </location>
</feature>
<dbReference type="EMBL" id="JAPQKS010000002">
    <property type="protein sequence ID" value="KAJ5246565.1"/>
    <property type="molecule type" value="Genomic_DNA"/>
</dbReference>
<dbReference type="Proteomes" id="UP001150941">
    <property type="component" value="Unassembled WGS sequence"/>
</dbReference>
<dbReference type="PRINTS" id="PR00420">
    <property type="entry name" value="RNGMNOXGNASE"/>
</dbReference>
<feature type="domain" description="FAD-binding" evidence="6">
    <location>
        <begin position="300"/>
        <end position="363"/>
    </location>
</feature>
<organism evidence="7 8">
    <name type="scientific">Penicillium chermesinum</name>
    <dbReference type="NCBI Taxonomy" id="63820"/>
    <lineage>
        <taxon>Eukaryota</taxon>
        <taxon>Fungi</taxon>
        <taxon>Dikarya</taxon>
        <taxon>Ascomycota</taxon>
        <taxon>Pezizomycotina</taxon>
        <taxon>Eurotiomycetes</taxon>
        <taxon>Eurotiomycetidae</taxon>
        <taxon>Eurotiales</taxon>
        <taxon>Aspergillaceae</taxon>
        <taxon>Penicillium</taxon>
    </lineage>
</organism>
<name>A0A9W9TWV3_9EURO</name>
<dbReference type="RefSeq" id="XP_058333986.1">
    <property type="nucleotide sequence ID" value="XM_058470845.1"/>
</dbReference>
<keyword evidence="8" id="KW-1185">Reference proteome</keyword>
<reference evidence="7" key="1">
    <citation type="submission" date="2022-11" db="EMBL/GenBank/DDBJ databases">
        <authorList>
            <person name="Petersen C."/>
        </authorList>
    </citation>
    <scope>NUCLEOTIDE SEQUENCE</scope>
    <source>
        <strain evidence="7">IBT 19713</strain>
    </source>
</reference>
<dbReference type="GeneID" id="83198148"/>
<accession>A0A9W9TWV3</accession>
<dbReference type="InterPro" id="IPR002938">
    <property type="entry name" value="FAD-bd"/>
</dbReference>
<dbReference type="PANTHER" id="PTHR13789:SF309">
    <property type="entry name" value="PUTATIVE (AFU_ORTHOLOGUE AFUA_6G14510)-RELATED"/>
    <property type="match status" value="1"/>
</dbReference>
<keyword evidence="5" id="KW-0503">Monooxygenase</keyword>
<proteinExistence type="inferred from homology"/>
<dbReference type="GO" id="GO:0071949">
    <property type="term" value="F:FAD binding"/>
    <property type="evidence" value="ECO:0007669"/>
    <property type="project" value="InterPro"/>
</dbReference>
<comment type="similarity">
    <text evidence="1">Belongs to the paxM FAD-dependent monooxygenase family.</text>
</comment>
<evidence type="ECO:0000256" key="4">
    <source>
        <dbReference type="ARBA" id="ARBA00023002"/>
    </source>
</evidence>
<reference evidence="7" key="2">
    <citation type="journal article" date="2023" name="IMA Fungus">
        <title>Comparative genomic study of the Penicillium genus elucidates a diverse pangenome and 15 lateral gene transfer events.</title>
        <authorList>
            <person name="Petersen C."/>
            <person name="Sorensen T."/>
            <person name="Nielsen M.R."/>
            <person name="Sondergaard T.E."/>
            <person name="Sorensen J.L."/>
            <person name="Fitzpatrick D.A."/>
            <person name="Frisvad J.C."/>
            <person name="Nielsen K.L."/>
        </authorList>
    </citation>
    <scope>NUCLEOTIDE SEQUENCE</scope>
    <source>
        <strain evidence="7">IBT 19713</strain>
    </source>
</reference>
<dbReference type="AlphaFoldDB" id="A0A9W9TWV3"/>
<dbReference type="PANTHER" id="PTHR13789">
    <property type="entry name" value="MONOOXYGENASE"/>
    <property type="match status" value="1"/>
</dbReference>
<evidence type="ECO:0000313" key="7">
    <source>
        <dbReference type="EMBL" id="KAJ5246565.1"/>
    </source>
</evidence>
<dbReference type="SUPFAM" id="SSF51905">
    <property type="entry name" value="FAD/NAD(P)-binding domain"/>
    <property type="match status" value="1"/>
</dbReference>
<gene>
    <name evidence="7" type="ORF">N7468_001548</name>
</gene>
<sequence>MPSRKAIILGAGPAGLAAALRLQQQTDIECTIYELRSTPTTLGGAVGIPSNGQRLLHRLGVWDQAHSRGFSGSNLTMHSLSGSIVASSDFVGWARERTGFGYMRIKRTDIVDVLLDAVQKAGIPVQFGKKLSALSESESGVSATFDDGEVVQADLLLGCDGIHSFVRSKYVDPGYAPVYSGISTLGSVIPASVLSAETLAQLNGLESTMTEKGMLAVNPCTAGKEEVFMFFSKFLQLPEAGDSRDGWTAHGKEEVESYRSDLRKMVEHAKGTWGDALRELAHGVSDVHFYPIYRLPLGGKWSRGRVVLVGDAAHAMSPHAGQGVSMALEDVFLLARLLKDPARPLDEAFEKYDAIRRPRVDEIFTMAANNARNRKATGTWGLWFKELAISMFMNVSWALGLDRSGKGQHHLVYDIDEAEI</sequence>
<dbReference type="Gene3D" id="3.50.50.60">
    <property type="entry name" value="FAD/NAD(P)-binding domain"/>
    <property type="match status" value="1"/>
</dbReference>
<keyword evidence="2" id="KW-0285">Flavoprotein</keyword>
<evidence type="ECO:0000313" key="8">
    <source>
        <dbReference type="Proteomes" id="UP001150941"/>
    </source>
</evidence>
<dbReference type="InterPro" id="IPR036188">
    <property type="entry name" value="FAD/NAD-bd_sf"/>
</dbReference>
<keyword evidence="4" id="KW-0560">Oxidoreductase</keyword>